<feature type="non-terminal residue" evidence="5">
    <location>
        <position position="1"/>
    </location>
</feature>
<dbReference type="GO" id="GO:0003941">
    <property type="term" value="F:L-serine ammonia-lyase activity"/>
    <property type="evidence" value="ECO:0007669"/>
    <property type="project" value="TreeGrafter"/>
</dbReference>
<reference evidence="5" key="1">
    <citation type="submission" date="2018-05" db="EMBL/GenBank/DDBJ databases">
        <authorList>
            <person name="Lanie J.A."/>
            <person name="Ng W.-L."/>
            <person name="Kazmierczak K.M."/>
            <person name="Andrzejewski T.M."/>
            <person name="Davidsen T.M."/>
            <person name="Wayne K.J."/>
            <person name="Tettelin H."/>
            <person name="Glass J.I."/>
            <person name="Rusch D."/>
            <person name="Podicherti R."/>
            <person name="Tsui H.-C.T."/>
            <person name="Winkler M.E."/>
        </authorList>
    </citation>
    <scope>NUCLEOTIDE SEQUENCE</scope>
</reference>
<dbReference type="PANTHER" id="PTHR48078:SF6">
    <property type="entry name" value="L-THREONINE DEHYDRATASE CATABOLIC TDCB"/>
    <property type="match status" value="1"/>
</dbReference>
<evidence type="ECO:0000256" key="3">
    <source>
        <dbReference type="ARBA" id="ARBA00023239"/>
    </source>
</evidence>
<organism evidence="5">
    <name type="scientific">marine metagenome</name>
    <dbReference type="NCBI Taxonomy" id="408172"/>
    <lineage>
        <taxon>unclassified sequences</taxon>
        <taxon>metagenomes</taxon>
        <taxon>ecological metagenomes</taxon>
    </lineage>
</organism>
<dbReference type="GO" id="GO:0009097">
    <property type="term" value="P:isoleucine biosynthetic process"/>
    <property type="evidence" value="ECO:0007669"/>
    <property type="project" value="TreeGrafter"/>
</dbReference>
<evidence type="ECO:0000259" key="4">
    <source>
        <dbReference type="Pfam" id="PF00291"/>
    </source>
</evidence>
<feature type="non-terminal residue" evidence="5">
    <location>
        <position position="376"/>
    </location>
</feature>
<proteinExistence type="predicted"/>
<sequence length="376" mass="40900">LRSERGLQAKLNAIKTRGKLRSTVIRYRPCRGSNRFWMQRRWPSRKQTGLLEHGRIVAEDSSTCYSQRVSIEFFCEHCGKLTPALKPSSWRCVCGGPWSLPPGPPFEPDAITSAASGVWRFQRQIRLPAGHYPTLGEGCGRWLRANNEPSIALAHLEPTLSFKDRGVTTLLAWASLAAQPPLIEDSSGNAGGSFAAYAAAAGFPCRIYVPASAPPGKVAALHAFGAEVVKIDGPRVNTTEAAIADNDGTYCSHAWNPMFLEGTKTMAFQWWQEHKGQLPKRIYVPAGQGSIVLGLFYGFLEINAAIPDFTVPAIMPVQHRTASPLWEAINTNGPAIEPRPDDVPSIADGIAIDRPVRRKALLTAVTKTGGRVIVVG</sequence>
<comment type="cofactor">
    <cofactor evidence="1">
        <name>pyridoxal 5'-phosphate</name>
        <dbReference type="ChEBI" id="CHEBI:597326"/>
    </cofactor>
</comment>
<dbReference type="GO" id="GO:0004794">
    <property type="term" value="F:threonine deaminase activity"/>
    <property type="evidence" value="ECO:0007669"/>
    <property type="project" value="TreeGrafter"/>
</dbReference>
<evidence type="ECO:0000256" key="1">
    <source>
        <dbReference type="ARBA" id="ARBA00001933"/>
    </source>
</evidence>
<dbReference type="SUPFAM" id="SSF53686">
    <property type="entry name" value="Tryptophan synthase beta subunit-like PLP-dependent enzymes"/>
    <property type="match status" value="1"/>
</dbReference>
<dbReference type="PANTHER" id="PTHR48078">
    <property type="entry name" value="THREONINE DEHYDRATASE, MITOCHONDRIAL-RELATED"/>
    <property type="match status" value="1"/>
</dbReference>
<name>A0A381VWI5_9ZZZZ</name>
<dbReference type="Gene3D" id="3.40.50.1100">
    <property type="match status" value="2"/>
</dbReference>
<feature type="domain" description="Tryptophan synthase beta chain-like PALP" evidence="4">
    <location>
        <begin position="155"/>
        <end position="375"/>
    </location>
</feature>
<dbReference type="GO" id="GO:0006565">
    <property type="term" value="P:L-serine catabolic process"/>
    <property type="evidence" value="ECO:0007669"/>
    <property type="project" value="TreeGrafter"/>
</dbReference>
<accession>A0A381VWI5</accession>
<evidence type="ECO:0000313" key="5">
    <source>
        <dbReference type="EMBL" id="SVA44017.1"/>
    </source>
</evidence>
<dbReference type="Pfam" id="PF00291">
    <property type="entry name" value="PALP"/>
    <property type="match status" value="1"/>
</dbReference>
<dbReference type="AlphaFoldDB" id="A0A381VWI5"/>
<dbReference type="GO" id="GO:0006567">
    <property type="term" value="P:L-threonine catabolic process"/>
    <property type="evidence" value="ECO:0007669"/>
    <property type="project" value="TreeGrafter"/>
</dbReference>
<dbReference type="InterPro" id="IPR001926">
    <property type="entry name" value="TrpB-like_PALP"/>
</dbReference>
<keyword evidence="2" id="KW-0663">Pyridoxal phosphate</keyword>
<protein>
    <recommendedName>
        <fullName evidence="4">Tryptophan synthase beta chain-like PALP domain-containing protein</fullName>
    </recommendedName>
</protein>
<dbReference type="InterPro" id="IPR050147">
    <property type="entry name" value="Ser/Thr_Dehydratase"/>
</dbReference>
<keyword evidence="3" id="KW-0456">Lyase</keyword>
<dbReference type="EMBL" id="UINC01009841">
    <property type="protein sequence ID" value="SVA44017.1"/>
    <property type="molecule type" value="Genomic_DNA"/>
</dbReference>
<dbReference type="InterPro" id="IPR036052">
    <property type="entry name" value="TrpB-like_PALP_sf"/>
</dbReference>
<gene>
    <name evidence="5" type="ORF">METZ01_LOCUS96871</name>
</gene>
<evidence type="ECO:0000256" key="2">
    <source>
        <dbReference type="ARBA" id="ARBA00022898"/>
    </source>
</evidence>